<dbReference type="PANTHER" id="PTHR20883">
    <property type="entry name" value="PHYTANOYL-COA DIOXYGENASE DOMAIN CONTAINING 1"/>
    <property type="match status" value="1"/>
</dbReference>
<dbReference type="InterPro" id="IPR008775">
    <property type="entry name" value="Phytyl_CoA_dOase-like"/>
</dbReference>
<protein>
    <submittedName>
        <fullName evidence="1">Phytanoyl-CoA dioxygenase family protein</fullName>
    </submittedName>
</protein>
<reference evidence="1" key="1">
    <citation type="submission" date="2019-09" db="EMBL/GenBank/DDBJ databases">
        <title>Characterisation of the sponge microbiome using genome-centric metagenomics.</title>
        <authorList>
            <person name="Engelberts J.P."/>
            <person name="Robbins S.J."/>
            <person name="De Goeij J.M."/>
            <person name="Aranda M."/>
            <person name="Bell S.C."/>
            <person name="Webster N.S."/>
        </authorList>
    </citation>
    <scope>NUCLEOTIDE SEQUENCE</scope>
    <source>
        <strain evidence="1">SB0661_bin_32</strain>
    </source>
</reference>
<keyword evidence="1" id="KW-0560">Oxidoreductase</keyword>
<name>A0A6B1DBR6_9CHLR</name>
<dbReference type="GO" id="GO:0005506">
    <property type="term" value="F:iron ion binding"/>
    <property type="evidence" value="ECO:0007669"/>
    <property type="project" value="UniProtKB-ARBA"/>
</dbReference>
<dbReference type="GO" id="GO:0016706">
    <property type="term" value="F:2-oxoglutarate-dependent dioxygenase activity"/>
    <property type="evidence" value="ECO:0007669"/>
    <property type="project" value="UniProtKB-ARBA"/>
</dbReference>
<keyword evidence="1" id="KW-0223">Dioxygenase</keyword>
<dbReference type="Pfam" id="PF05721">
    <property type="entry name" value="PhyH"/>
    <property type="match status" value="1"/>
</dbReference>
<dbReference type="AlphaFoldDB" id="A0A6B1DBR6"/>
<gene>
    <name evidence="1" type="ORF">F4X14_21365</name>
</gene>
<comment type="caution">
    <text evidence="1">The sequence shown here is derived from an EMBL/GenBank/DDBJ whole genome shotgun (WGS) entry which is preliminary data.</text>
</comment>
<dbReference type="EMBL" id="VXMH01000119">
    <property type="protein sequence ID" value="MYC97510.1"/>
    <property type="molecule type" value="Genomic_DNA"/>
</dbReference>
<dbReference type="SUPFAM" id="SSF51197">
    <property type="entry name" value="Clavaminate synthase-like"/>
    <property type="match status" value="1"/>
</dbReference>
<organism evidence="1">
    <name type="scientific">Caldilineaceae bacterium SB0661_bin_32</name>
    <dbReference type="NCBI Taxonomy" id="2605255"/>
    <lineage>
        <taxon>Bacteria</taxon>
        <taxon>Bacillati</taxon>
        <taxon>Chloroflexota</taxon>
        <taxon>Caldilineae</taxon>
        <taxon>Caldilineales</taxon>
        <taxon>Caldilineaceae</taxon>
    </lineage>
</organism>
<dbReference type="PANTHER" id="PTHR20883:SF48">
    <property type="entry name" value="ECTOINE DIOXYGENASE"/>
    <property type="match status" value="1"/>
</dbReference>
<dbReference type="Gene3D" id="2.60.120.620">
    <property type="entry name" value="q2cbj1_9rhob like domain"/>
    <property type="match status" value="1"/>
</dbReference>
<accession>A0A6B1DBR6</accession>
<sequence length="297" mass="33716">MLPATFAARQEFRMPPTGLPQLAEVQNQENDQMQSAETAEQESGFKVLTQAQVASFWENGFLVVGKVLEDDLIQEMRAEYDEEFALGRSGDRPVRNLAVFEDDHDHDEEEGQEMLQFMQISEHNVQFHKLIYHQGILDIIEDVIGPNIQLFHNQGLYKPPHHGGPIFWHQDNAYWRCLPPNLVSCWLTLDDVDLHNGAMQFIPGSHLRPMIHDQAQGSDVLLDMGKLVDDNEAVVGDLPAGGITLHHCQTLHRTAPNTTDRQRRALAIHFMTPGTKSARTGETIPVNFSHPMLRMRF</sequence>
<evidence type="ECO:0000313" key="1">
    <source>
        <dbReference type="EMBL" id="MYC97510.1"/>
    </source>
</evidence>
<proteinExistence type="predicted"/>